<proteinExistence type="predicted"/>
<evidence type="ECO:0000313" key="4">
    <source>
        <dbReference type="Proteomes" id="UP001516464"/>
    </source>
</evidence>
<comment type="caution">
    <text evidence="3">The sequence shown here is derived from an EMBL/GenBank/DDBJ whole genome shotgun (WGS) entry which is preliminary data.</text>
</comment>
<evidence type="ECO:0000313" key="3">
    <source>
        <dbReference type="EMBL" id="KAF7676598.1"/>
    </source>
</evidence>
<dbReference type="EMBL" id="SBIQ01000495">
    <property type="protein sequence ID" value="KAF7676598.1"/>
    <property type="molecule type" value="Genomic_DNA"/>
</dbReference>
<reference evidence="3 4" key="1">
    <citation type="submission" date="2019-01" db="EMBL/GenBank/DDBJ databases">
        <title>Genomes sequencing and comparative genomics of infectious freshwater microsporidia, Cucumispora dikerogammari and Thelohania contejeani.</title>
        <authorList>
            <person name="Cormier A."/>
            <person name="Giraud I."/>
            <person name="Wattier R."/>
            <person name="Teixeira M."/>
            <person name="Grandjean F."/>
            <person name="Rigaud T."/>
            <person name="Cordaux R."/>
        </authorList>
    </citation>
    <scope>NUCLEOTIDE SEQUENCE [LARGE SCALE GENOMIC DNA]</scope>
    <source>
        <strain evidence="3">T1</strain>
        <tissue evidence="3">Spores</tissue>
    </source>
</reference>
<dbReference type="InterPro" id="IPR029052">
    <property type="entry name" value="Metallo-depent_PP-like"/>
</dbReference>
<protein>
    <submittedName>
        <fullName evidence="3">Double-strand break repair protein MRE11</fullName>
    </submittedName>
</protein>
<dbReference type="PANTHER" id="PTHR10139:SF1">
    <property type="entry name" value="DOUBLE-STRAND BREAK REPAIR PROTEIN MRE11"/>
    <property type="match status" value="1"/>
</dbReference>
<name>A0ABQ7HVA7_9MICR</name>
<evidence type="ECO:0000256" key="1">
    <source>
        <dbReference type="ARBA" id="ARBA00022801"/>
    </source>
</evidence>
<accession>A0ABQ7HVA7</accession>
<dbReference type="InterPro" id="IPR041796">
    <property type="entry name" value="Mre11_N"/>
</dbReference>
<dbReference type="Pfam" id="PF04152">
    <property type="entry name" value="Mre11_DNA_bind"/>
    <property type="match status" value="1"/>
</dbReference>
<dbReference type="SMART" id="SM01347">
    <property type="entry name" value="Mre11_DNA_bind"/>
    <property type="match status" value="1"/>
</dbReference>
<sequence>MKILFTSDNHLGYKERDEHQSLDSFITFEEILKIAKSREVDLILQGGDLFHDNQPSRHTLNRTIELIKKYCLGSKDIIIESNYPLNYEDENLNVAIPILCIHGNHDDPSGLGSLSALNILASAGLVNYFGKTDNVDKIEIKPILLKKPLGDTAVEKVAIYGLGYIKDRRLYRTFLQEKVSYHRPKDYGEWYNIMLVHQNRIPHGDKDNLPDDFIDEMFDLVIYGHEHDNIIYRNEKKDFTVLQGGSTIRTSLCEGERGDKYVYLIEIVNSKLRIETIKLYTVRPFLMDKIKIVAENDEGIIKEKVEYMLRKNEKTSLIPLVRLKVESDGLSINKHKFGIPYKEKIANYKDILKFNRIKKKKEIDIDSVNLKKKTELTDIVTELFSEIELNAIPECYFIDSVKKFITKNEKNCFEDMIKNVINNVKDKFIDGDELIEIKRLKNDINREMGYRINNELNQNTYNEDNTIKQDKENDENVDNIARDIDSKLYDISSDTSNGLTFTNLL</sequence>
<dbReference type="PANTHER" id="PTHR10139">
    <property type="entry name" value="DOUBLE-STRAND BREAK REPAIR PROTEIN MRE11"/>
    <property type="match status" value="1"/>
</dbReference>
<dbReference type="InterPro" id="IPR004843">
    <property type="entry name" value="Calcineurin-like_PHP"/>
</dbReference>
<keyword evidence="4" id="KW-1185">Reference proteome</keyword>
<dbReference type="Proteomes" id="UP001516464">
    <property type="component" value="Unassembled WGS sequence"/>
</dbReference>
<dbReference type="CDD" id="cd00840">
    <property type="entry name" value="MPP_Mre11_N"/>
    <property type="match status" value="1"/>
</dbReference>
<organism evidence="3 4">
    <name type="scientific">Astathelohania contejeani</name>
    <dbReference type="NCBI Taxonomy" id="164912"/>
    <lineage>
        <taxon>Eukaryota</taxon>
        <taxon>Fungi</taxon>
        <taxon>Fungi incertae sedis</taxon>
        <taxon>Microsporidia</taxon>
        <taxon>Astathelohaniidae</taxon>
        <taxon>Astathelohania</taxon>
    </lineage>
</organism>
<dbReference type="SUPFAM" id="SSF56300">
    <property type="entry name" value="Metallo-dependent phosphatases"/>
    <property type="match status" value="1"/>
</dbReference>
<evidence type="ECO:0000259" key="2">
    <source>
        <dbReference type="SMART" id="SM01347"/>
    </source>
</evidence>
<dbReference type="Pfam" id="PF00149">
    <property type="entry name" value="Metallophos"/>
    <property type="match status" value="1"/>
</dbReference>
<gene>
    <name evidence="3" type="primary">MRE11</name>
    <name evidence="3" type="ORF">TCON_2685</name>
</gene>
<feature type="domain" description="Mre11 DNA-binding" evidence="2">
    <location>
        <begin position="272"/>
        <end position="404"/>
    </location>
</feature>
<dbReference type="Gene3D" id="3.60.21.10">
    <property type="match status" value="1"/>
</dbReference>
<dbReference type="InterPro" id="IPR007281">
    <property type="entry name" value="Mre11_DNA-bd"/>
</dbReference>
<keyword evidence="1" id="KW-0378">Hydrolase</keyword>